<evidence type="ECO:0000313" key="2">
    <source>
        <dbReference type="Proteomes" id="UP001066276"/>
    </source>
</evidence>
<proteinExistence type="predicted"/>
<gene>
    <name evidence="1" type="ORF">NDU88_004451</name>
</gene>
<name>A0AAV7SIV6_PLEWA</name>
<dbReference type="EMBL" id="JANPWB010000008">
    <property type="protein sequence ID" value="KAJ1164004.1"/>
    <property type="molecule type" value="Genomic_DNA"/>
</dbReference>
<dbReference type="PANTHER" id="PTHR33332">
    <property type="entry name" value="REVERSE TRANSCRIPTASE DOMAIN-CONTAINING PROTEIN"/>
    <property type="match status" value="1"/>
</dbReference>
<evidence type="ECO:0008006" key="3">
    <source>
        <dbReference type="Google" id="ProtNLM"/>
    </source>
</evidence>
<comment type="caution">
    <text evidence="1">The sequence shown here is derived from an EMBL/GenBank/DDBJ whole genome shotgun (WGS) entry which is preliminary data.</text>
</comment>
<sequence>MAPLAQLARQHNLSILSYADDTQLILSLTKDPYTTKANLHEGLKSIAEWMRNSRLKLNSDKTEVLILGRSPSAWDDTWWPTALGPPPTPANHARNLGFILDSTLTMSKQVNAVSSSCFNTLCMLRRIYEWILTETRNTVTQALVSSRLDYGNAHYTGIPAKDIQRLQRIQNASARLILDIPRRCHISHHLKDLHWRPVDKRITFKLLTHAHKALHNA</sequence>
<reference evidence="1" key="1">
    <citation type="journal article" date="2022" name="bioRxiv">
        <title>Sequencing and chromosome-scale assembly of the giantPleurodeles waltlgenome.</title>
        <authorList>
            <person name="Brown T."/>
            <person name="Elewa A."/>
            <person name="Iarovenko S."/>
            <person name="Subramanian E."/>
            <person name="Araus A.J."/>
            <person name="Petzold A."/>
            <person name="Susuki M."/>
            <person name="Suzuki K.-i.T."/>
            <person name="Hayashi T."/>
            <person name="Toyoda A."/>
            <person name="Oliveira C."/>
            <person name="Osipova E."/>
            <person name="Leigh N.D."/>
            <person name="Simon A."/>
            <person name="Yun M.H."/>
        </authorList>
    </citation>
    <scope>NUCLEOTIDE SEQUENCE</scope>
    <source>
        <strain evidence="1">20211129_DDA</strain>
        <tissue evidence="1">Liver</tissue>
    </source>
</reference>
<organism evidence="1 2">
    <name type="scientific">Pleurodeles waltl</name>
    <name type="common">Iberian ribbed newt</name>
    <dbReference type="NCBI Taxonomy" id="8319"/>
    <lineage>
        <taxon>Eukaryota</taxon>
        <taxon>Metazoa</taxon>
        <taxon>Chordata</taxon>
        <taxon>Craniata</taxon>
        <taxon>Vertebrata</taxon>
        <taxon>Euteleostomi</taxon>
        <taxon>Amphibia</taxon>
        <taxon>Batrachia</taxon>
        <taxon>Caudata</taxon>
        <taxon>Salamandroidea</taxon>
        <taxon>Salamandridae</taxon>
        <taxon>Pleurodelinae</taxon>
        <taxon>Pleurodeles</taxon>
    </lineage>
</organism>
<keyword evidence="2" id="KW-1185">Reference proteome</keyword>
<evidence type="ECO:0000313" key="1">
    <source>
        <dbReference type="EMBL" id="KAJ1164004.1"/>
    </source>
</evidence>
<dbReference type="Proteomes" id="UP001066276">
    <property type="component" value="Chromosome 4_2"/>
</dbReference>
<protein>
    <recommendedName>
        <fullName evidence="3">Reverse transcriptase domain-containing protein</fullName>
    </recommendedName>
</protein>
<dbReference type="AlphaFoldDB" id="A0AAV7SIV6"/>
<accession>A0AAV7SIV6</accession>